<evidence type="ECO:0000313" key="3">
    <source>
        <dbReference type="EMBL" id="KMQ96921.1"/>
    </source>
</evidence>
<name>A0A0J7L2K5_LASNI</name>
<sequence length="156" mass="18292">MTDSEQQHIEDDSMMEIERNKQTEKSTQKKPEGLQAVSKYSFQNIDEMKIIDLKDALRARDLATTGIKIELKKRLQEAIMQNHDLNTTVTELRESRITNRECIMVRKEVTDGHETTDDIETSDEDTAGKEKRSEHRRRMKRGNGAMLNDKERRRED</sequence>
<dbReference type="EMBL" id="LBMM01001103">
    <property type="protein sequence ID" value="KMQ96921.1"/>
    <property type="molecule type" value="Genomic_DNA"/>
</dbReference>
<dbReference type="Pfam" id="PF02037">
    <property type="entry name" value="SAP"/>
    <property type="match status" value="1"/>
</dbReference>
<accession>A0A0J7L2K5</accession>
<evidence type="ECO:0000256" key="1">
    <source>
        <dbReference type="SAM" id="MobiDB-lite"/>
    </source>
</evidence>
<evidence type="ECO:0000313" key="4">
    <source>
        <dbReference type="Proteomes" id="UP000036403"/>
    </source>
</evidence>
<dbReference type="SMART" id="SM00513">
    <property type="entry name" value="SAP"/>
    <property type="match status" value="1"/>
</dbReference>
<feature type="domain" description="SAP" evidence="2">
    <location>
        <begin position="45"/>
        <end position="79"/>
    </location>
</feature>
<feature type="region of interest" description="Disordered" evidence="1">
    <location>
        <begin position="1"/>
        <end position="34"/>
    </location>
</feature>
<dbReference type="InterPro" id="IPR036361">
    <property type="entry name" value="SAP_dom_sf"/>
</dbReference>
<dbReference type="SUPFAM" id="SSF68906">
    <property type="entry name" value="SAP domain"/>
    <property type="match status" value="1"/>
</dbReference>
<evidence type="ECO:0000259" key="2">
    <source>
        <dbReference type="PROSITE" id="PS50800"/>
    </source>
</evidence>
<dbReference type="AlphaFoldDB" id="A0A0J7L2K5"/>
<feature type="compositionally biased region" description="Basic and acidic residues" evidence="1">
    <location>
        <begin position="107"/>
        <end position="116"/>
    </location>
</feature>
<feature type="compositionally biased region" description="Basic and acidic residues" evidence="1">
    <location>
        <begin position="1"/>
        <end position="32"/>
    </location>
</feature>
<dbReference type="PaxDb" id="67767-A0A0J7L2K5"/>
<protein>
    <submittedName>
        <fullName evidence="3">Scaffold attachment factor b1-like protein</fullName>
    </submittedName>
</protein>
<gene>
    <name evidence="3" type="ORF">RF55_2772</name>
</gene>
<comment type="caution">
    <text evidence="3">The sequence shown here is derived from an EMBL/GenBank/DDBJ whole genome shotgun (WGS) entry which is preliminary data.</text>
</comment>
<proteinExistence type="predicted"/>
<feature type="region of interest" description="Disordered" evidence="1">
    <location>
        <begin position="107"/>
        <end position="156"/>
    </location>
</feature>
<dbReference type="PROSITE" id="PS50800">
    <property type="entry name" value="SAP"/>
    <property type="match status" value="1"/>
</dbReference>
<reference evidence="3 4" key="1">
    <citation type="submission" date="2015-04" db="EMBL/GenBank/DDBJ databases">
        <title>Lasius niger genome sequencing.</title>
        <authorList>
            <person name="Konorov E.A."/>
            <person name="Nikitin M.A."/>
            <person name="Kirill M.V."/>
            <person name="Chang P."/>
        </authorList>
    </citation>
    <scope>NUCLEOTIDE SEQUENCE [LARGE SCALE GENOMIC DNA]</scope>
    <source>
        <tissue evidence="3">Whole</tissue>
    </source>
</reference>
<keyword evidence="4" id="KW-1185">Reference proteome</keyword>
<dbReference type="Gene3D" id="1.10.720.30">
    <property type="entry name" value="SAP domain"/>
    <property type="match status" value="1"/>
</dbReference>
<dbReference type="InterPro" id="IPR003034">
    <property type="entry name" value="SAP_dom"/>
</dbReference>
<organism evidence="3 4">
    <name type="scientific">Lasius niger</name>
    <name type="common">Black garden ant</name>
    <dbReference type="NCBI Taxonomy" id="67767"/>
    <lineage>
        <taxon>Eukaryota</taxon>
        <taxon>Metazoa</taxon>
        <taxon>Ecdysozoa</taxon>
        <taxon>Arthropoda</taxon>
        <taxon>Hexapoda</taxon>
        <taxon>Insecta</taxon>
        <taxon>Pterygota</taxon>
        <taxon>Neoptera</taxon>
        <taxon>Endopterygota</taxon>
        <taxon>Hymenoptera</taxon>
        <taxon>Apocrita</taxon>
        <taxon>Aculeata</taxon>
        <taxon>Formicoidea</taxon>
        <taxon>Formicidae</taxon>
        <taxon>Formicinae</taxon>
        <taxon>Lasius</taxon>
        <taxon>Lasius</taxon>
    </lineage>
</organism>
<dbReference type="Proteomes" id="UP000036403">
    <property type="component" value="Unassembled WGS sequence"/>
</dbReference>